<name>A0A3M0K1G1_HIRRU</name>
<evidence type="ECO:0000313" key="2">
    <source>
        <dbReference type="Proteomes" id="UP000269221"/>
    </source>
</evidence>
<dbReference type="AlphaFoldDB" id="A0A3M0K1G1"/>
<evidence type="ECO:0000313" key="1">
    <source>
        <dbReference type="EMBL" id="RMC07055.1"/>
    </source>
</evidence>
<reference evidence="1 2" key="1">
    <citation type="submission" date="2018-07" db="EMBL/GenBank/DDBJ databases">
        <title>A high quality draft genome assembly of the barn swallow (H. rustica rustica).</title>
        <authorList>
            <person name="Formenti G."/>
            <person name="Chiara M."/>
            <person name="Poveda L."/>
            <person name="Francoijs K.-J."/>
            <person name="Bonisoli-Alquati A."/>
            <person name="Canova L."/>
            <person name="Gianfranceschi L."/>
            <person name="Horner D.S."/>
            <person name="Saino N."/>
        </authorList>
    </citation>
    <scope>NUCLEOTIDE SEQUENCE [LARGE SCALE GENOMIC DNA]</scope>
    <source>
        <strain evidence="1">Chelidonia</strain>
        <tissue evidence="1">Blood</tissue>
    </source>
</reference>
<evidence type="ECO:0008006" key="3">
    <source>
        <dbReference type="Google" id="ProtNLM"/>
    </source>
</evidence>
<organism evidence="1 2">
    <name type="scientific">Hirundo rustica rustica</name>
    <dbReference type="NCBI Taxonomy" id="333673"/>
    <lineage>
        <taxon>Eukaryota</taxon>
        <taxon>Metazoa</taxon>
        <taxon>Chordata</taxon>
        <taxon>Craniata</taxon>
        <taxon>Vertebrata</taxon>
        <taxon>Euteleostomi</taxon>
        <taxon>Archelosauria</taxon>
        <taxon>Archosauria</taxon>
        <taxon>Dinosauria</taxon>
        <taxon>Saurischia</taxon>
        <taxon>Theropoda</taxon>
        <taxon>Coelurosauria</taxon>
        <taxon>Aves</taxon>
        <taxon>Neognathae</taxon>
        <taxon>Neoaves</taxon>
        <taxon>Telluraves</taxon>
        <taxon>Australaves</taxon>
        <taxon>Passeriformes</taxon>
        <taxon>Sylvioidea</taxon>
        <taxon>Hirundinidae</taxon>
        <taxon>Hirundo</taxon>
    </lineage>
</organism>
<proteinExistence type="predicted"/>
<accession>A0A3M0K1G1</accession>
<dbReference type="Proteomes" id="UP000269221">
    <property type="component" value="Unassembled WGS sequence"/>
</dbReference>
<protein>
    <recommendedName>
        <fullName evidence="3">Reverse transcriptase domain-containing protein</fullName>
    </recommendedName>
</protein>
<sequence>MELYLVMASHSGVPQGSVLGPVLFNIIINDSDEGIKWTLSQFVDNTSLGGSVDLLEREGSAKGSGQAGLMDRDQQYEVQQGQEAPGSQQSPEVLQVGRRVSGKLLAEKDLGVLVNGWLNPKQCAQVVKKANGILTCVSNSMASRIRAVIFPLYSSLMRSHLKSCVQFWALRCKKDNYLLEHIQRRIAKLVKGLEHKSDEDWLGLRELGLFILEKSRLWEDLTTLYNHLKGHCSKVGVSLLPGTKQWGKRK</sequence>
<dbReference type="EMBL" id="QRBI01000120">
    <property type="protein sequence ID" value="RMC07055.1"/>
    <property type="molecule type" value="Genomic_DNA"/>
</dbReference>
<comment type="caution">
    <text evidence="1">The sequence shown here is derived from an EMBL/GenBank/DDBJ whole genome shotgun (WGS) entry which is preliminary data.</text>
</comment>
<keyword evidence="2" id="KW-1185">Reference proteome</keyword>
<dbReference type="OrthoDB" id="276744at2759"/>
<gene>
    <name evidence="1" type="ORF">DUI87_16509</name>
</gene>
<dbReference type="STRING" id="333673.A0A3M0K1G1"/>
<dbReference type="PANTHER" id="PTHR33332">
    <property type="entry name" value="REVERSE TRANSCRIPTASE DOMAIN-CONTAINING PROTEIN"/>
    <property type="match status" value="1"/>
</dbReference>